<evidence type="ECO:0000259" key="1">
    <source>
        <dbReference type="PROSITE" id="PS51094"/>
    </source>
</evidence>
<dbReference type="SUPFAM" id="SSF55804">
    <property type="entry name" value="Phoshotransferase/anion transport protein"/>
    <property type="match status" value="1"/>
</dbReference>
<sequence>MDHCGNGKRKAFLIFPLFRNISGKRYAYDGNLLLGIMNLLLKDTSKGGEIMDVALSEDLVLLDVEAEDNFDLLRQAAQRLHEQGYVKDSYADAVVAREKVFATGLPTVMGGVAIPHTDVEHVNTPAVCIARLKKPVDFIVMGDDTETVSVDCIFMLAMKEAHAQLTLLQNLMGILQDADALKLVKTGESARKICTFVRERLSKVEE</sequence>
<keyword evidence="3" id="KW-1185">Reference proteome</keyword>
<comment type="caution">
    <text evidence="2">The sequence shown here is derived from an EMBL/GenBank/DDBJ whole genome shotgun (WGS) entry which is preliminary data.</text>
</comment>
<keyword evidence="2" id="KW-0808">Transferase</keyword>
<accession>F5RL98</accession>
<dbReference type="Proteomes" id="UP000004067">
    <property type="component" value="Unassembled WGS sequence"/>
</dbReference>
<evidence type="ECO:0000313" key="2">
    <source>
        <dbReference type="EMBL" id="EGK60605.1"/>
    </source>
</evidence>
<proteinExistence type="predicted"/>
<dbReference type="InterPro" id="IPR002178">
    <property type="entry name" value="PTS_EIIA_type-2_dom"/>
</dbReference>
<organism evidence="2 3">
    <name type="scientific">Centipeda periodontii DSM 2778</name>
    <dbReference type="NCBI Taxonomy" id="888060"/>
    <lineage>
        <taxon>Bacteria</taxon>
        <taxon>Bacillati</taxon>
        <taxon>Bacillota</taxon>
        <taxon>Negativicutes</taxon>
        <taxon>Selenomonadales</taxon>
        <taxon>Selenomonadaceae</taxon>
        <taxon>Centipeda</taxon>
    </lineage>
</organism>
<dbReference type="HOGENOM" id="CLU_072531_6_0_9"/>
<dbReference type="PANTHER" id="PTHR47738:SF3">
    <property type="entry name" value="PHOSPHOTRANSFERASE SYSTEM MANNITOL_FRUCTOSE-SPECIFIC IIA DOMAIN CONTAINING PROTEIN"/>
    <property type="match status" value="1"/>
</dbReference>
<dbReference type="InterPro" id="IPR016152">
    <property type="entry name" value="PTrfase/Anion_transptr"/>
</dbReference>
<dbReference type="EMBL" id="AFHQ01000029">
    <property type="protein sequence ID" value="EGK60605.1"/>
    <property type="molecule type" value="Genomic_DNA"/>
</dbReference>
<dbReference type="GO" id="GO:0016740">
    <property type="term" value="F:transferase activity"/>
    <property type="evidence" value="ECO:0007669"/>
    <property type="project" value="UniProtKB-KW"/>
</dbReference>
<dbReference type="AlphaFoldDB" id="F5RL98"/>
<gene>
    <name evidence="2" type="primary">gatA</name>
    <name evidence="2" type="ORF">HMPREF9081_0985</name>
</gene>
<dbReference type="CDD" id="cd00211">
    <property type="entry name" value="PTS_IIA_fru"/>
    <property type="match status" value="1"/>
</dbReference>
<evidence type="ECO:0000313" key="3">
    <source>
        <dbReference type="Proteomes" id="UP000004067"/>
    </source>
</evidence>
<dbReference type="InterPro" id="IPR051541">
    <property type="entry name" value="PTS_SugarTrans_NitroReg"/>
</dbReference>
<name>F5RL98_9FIRM</name>
<dbReference type="eggNOG" id="COG1762">
    <property type="taxonomic scope" value="Bacteria"/>
</dbReference>
<dbReference type="PANTHER" id="PTHR47738">
    <property type="entry name" value="PTS SYSTEM FRUCTOSE-LIKE EIIA COMPONENT-RELATED"/>
    <property type="match status" value="1"/>
</dbReference>
<protein>
    <submittedName>
        <fullName evidence="2">PTS family galactitol porter, IIA component</fullName>
        <ecNumber evidence="2">2.7.1.69</ecNumber>
    </submittedName>
</protein>
<feature type="domain" description="PTS EIIA type-2" evidence="1">
    <location>
        <begin position="53"/>
        <end position="200"/>
    </location>
</feature>
<dbReference type="Gene3D" id="3.40.930.10">
    <property type="entry name" value="Mannitol-specific EII, Chain A"/>
    <property type="match status" value="1"/>
</dbReference>
<dbReference type="Pfam" id="PF00359">
    <property type="entry name" value="PTS_EIIA_2"/>
    <property type="match status" value="1"/>
</dbReference>
<reference evidence="2 3" key="1">
    <citation type="submission" date="2011-04" db="EMBL/GenBank/DDBJ databases">
        <authorList>
            <person name="Muzny D."/>
            <person name="Qin X."/>
            <person name="Deng J."/>
            <person name="Jiang H."/>
            <person name="Liu Y."/>
            <person name="Qu J."/>
            <person name="Song X.-Z."/>
            <person name="Zhang L."/>
            <person name="Thornton R."/>
            <person name="Coyle M."/>
            <person name="Francisco L."/>
            <person name="Jackson L."/>
            <person name="Javaid M."/>
            <person name="Korchina V."/>
            <person name="Kovar C."/>
            <person name="Mata R."/>
            <person name="Mathew T."/>
            <person name="Ngo R."/>
            <person name="Nguyen L."/>
            <person name="Nguyen N."/>
            <person name="Okwuonu G."/>
            <person name="Ongeri F."/>
            <person name="Pham C."/>
            <person name="Simmons D."/>
            <person name="Wilczek-Boney K."/>
            <person name="Hale W."/>
            <person name="Jakkamsetti A."/>
            <person name="Pham P."/>
            <person name="Ruth R."/>
            <person name="San Lucas F."/>
            <person name="Warren J."/>
            <person name="Zhang J."/>
            <person name="Zhao Z."/>
            <person name="Zhou C."/>
            <person name="Zhu D."/>
            <person name="Lee S."/>
            <person name="Bess C."/>
            <person name="Blankenburg K."/>
            <person name="Forbes L."/>
            <person name="Fu Q."/>
            <person name="Gubbala S."/>
            <person name="Hirani K."/>
            <person name="Jayaseelan J.C."/>
            <person name="Lara F."/>
            <person name="Munidasa M."/>
            <person name="Palculict T."/>
            <person name="Patil S."/>
            <person name="Pu L.-L."/>
            <person name="Saada N."/>
            <person name="Tang L."/>
            <person name="Weissenberger G."/>
            <person name="Zhu Y."/>
            <person name="Hemphill L."/>
            <person name="Shang Y."/>
            <person name="Youmans B."/>
            <person name="Ayvaz T."/>
            <person name="Ross M."/>
            <person name="Santibanez J."/>
            <person name="Aqrawi P."/>
            <person name="Gross S."/>
            <person name="Joshi V."/>
            <person name="Fowler G."/>
            <person name="Nazareth L."/>
            <person name="Reid J."/>
            <person name="Worley K."/>
            <person name="Petrosino J."/>
            <person name="Highlander S."/>
            <person name="Gibbs R."/>
        </authorList>
    </citation>
    <scope>NUCLEOTIDE SEQUENCE [LARGE SCALE GENOMIC DNA]</scope>
    <source>
        <strain evidence="2 3">DSM 2778</strain>
    </source>
</reference>
<dbReference type="EC" id="2.7.1.69" evidence="2"/>
<dbReference type="STRING" id="888060.HMPREF9081_0985"/>
<dbReference type="PROSITE" id="PS51094">
    <property type="entry name" value="PTS_EIIA_TYPE_2"/>
    <property type="match status" value="1"/>
</dbReference>